<dbReference type="OrthoDB" id="6235087at2759"/>
<feature type="compositionally biased region" description="Polar residues" evidence="1">
    <location>
        <begin position="34"/>
        <end position="53"/>
    </location>
</feature>
<evidence type="ECO:0000313" key="2">
    <source>
        <dbReference type="EMBL" id="KAA0198587.1"/>
    </source>
</evidence>
<proteinExistence type="predicted"/>
<dbReference type="Proteomes" id="UP000728185">
    <property type="component" value="Unassembled WGS sequence"/>
</dbReference>
<dbReference type="AlphaFoldDB" id="A0A8E0VNZ4"/>
<evidence type="ECO:0000256" key="1">
    <source>
        <dbReference type="SAM" id="MobiDB-lite"/>
    </source>
</evidence>
<keyword evidence="3" id="KW-1185">Reference proteome</keyword>
<feature type="compositionally biased region" description="Polar residues" evidence="1">
    <location>
        <begin position="60"/>
        <end position="78"/>
    </location>
</feature>
<gene>
    <name evidence="2" type="ORF">FBUS_01714</name>
</gene>
<organism evidence="2 3">
    <name type="scientific">Fasciolopsis buskii</name>
    <dbReference type="NCBI Taxonomy" id="27845"/>
    <lineage>
        <taxon>Eukaryota</taxon>
        <taxon>Metazoa</taxon>
        <taxon>Spiralia</taxon>
        <taxon>Lophotrochozoa</taxon>
        <taxon>Platyhelminthes</taxon>
        <taxon>Trematoda</taxon>
        <taxon>Digenea</taxon>
        <taxon>Plagiorchiida</taxon>
        <taxon>Echinostomata</taxon>
        <taxon>Echinostomatoidea</taxon>
        <taxon>Fasciolidae</taxon>
        <taxon>Fasciolopsis</taxon>
    </lineage>
</organism>
<feature type="compositionally biased region" description="Polar residues" evidence="1">
    <location>
        <begin position="232"/>
        <end position="243"/>
    </location>
</feature>
<reference evidence="2" key="1">
    <citation type="submission" date="2019-05" db="EMBL/GenBank/DDBJ databases">
        <title>Annotation for the trematode Fasciolopsis buski.</title>
        <authorList>
            <person name="Choi Y.-J."/>
        </authorList>
    </citation>
    <scope>NUCLEOTIDE SEQUENCE</scope>
    <source>
        <strain evidence="2">HT</strain>
        <tissue evidence="2">Whole worm</tissue>
    </source>
</reference>
<dbReference type="EMBL" id="LUCM01001619">
    <property type="protein sequence ID" value="KAA0198587.1"/>
    <property type="molecule type" value="Genomic_DNA"/>
</dbReference>
<protein>
    <submittedName>
        <fullName evidence="2">Uncharacterized protein</fullName>
    </submittedName>
</protein>
<feature type="compositionally biased region" description="Low complexity" evidence="1">
    <location>
        <begin position="83"/>
        <end position="97"/>
    </location>
</feature>
<accession>A0A8E0VNZ4</accession>
<comment type="caution">
    <text evidence="2">The sequence shown here is derived from an EMBL/GenBank/DDBJ whole genome shotgun (WGS) entry which is preliminary data.</text>
</comment>
<sequence length="292" mass="31670">MRLADLHAAFKMTCELQQHIANVSFRRSSTANFATDSATSTKSDPDGANSTPDSPGPELTATSQNGANPSTLNSSTSEAVADSSESSQALAQVVSSSNATADERSTTQCGDGEKQTLTVASFPRGRARQRHRLVALEAVNSSGPIDWNEYTVHSVPCKPCRLRMGPGTESNATMVCQACPNQPPICSAQCFRWWHARFPGLMPQEDNAQINDEVTAEMLPYPLATFELSEPSLPSVTENTSKSMRGKNRRKNLQLSRIKRAGLRKHYVRRTEVLRSTQKAVALNCSGMVPVG</sequence>
<evidence type="ECO:0000313" key="3">
    <source>
        <dbReference type="Proteomes" id="UP000728185"/>
    </source>
</evidence>
<feature type="region of interest" description="Disordered" evidence="1">
    <location>
        <begin position="34"/>
        <end position="116"/>
    </location>
</feature>
<name>A0A8E0VNZ4_9TREM</name>
<feature type="region of interest" description="Disordered" evidence="1">
    <location>
        <begin position="232"/>
        <end position="251"/>
    </location>
</feature>